<dbReference type="KEGG" id="plig:NAG76_01615"/>
<evidence type="ECO:0000313" key="7">
    <source>
        <dbReference type="EMBL" id="URN94984.1"/>
    </source>
</evidence>
<name>A0A9J6ZGJ2_9BACL</name>
<evidence type="ECO:0000256" key="2">
    <source>
        <dbReference type="ARBA" id="ARBA00012534"/>
    </source>
</evidence>
<proteinExistence type="predicted"/>
<dbReference type="InterPro" id="IPR050903">
    <property type="entry name" value="Bact_Chemotaxis_MeTrfase"/>
</dbReference>
<dbReference type="GO" id="GO:0032259">
    <property type="term" value="P:methylation"/>
    <property type="evidence" value="ECO:0007669"/>
    <property type="project" value="UniProtKB-KW"/>
</dbReference>
<dbReference type="Pfam" id="PF01739">
    <property type="entry name" value="CheR"/>
    <property type="match status" value="1"/>
</dbReference>
<keyword evidence="3" id="KW-0489">Methyltransferase</keyword>
<dbReference type="InterPro" id="IPR000780">
    <property type="entry name" value="CheR_MeTrfase"/>
</dbReference>
<sequence>MALNISEQEFQQLAQYIHSHYGIHLKDEKKTLLVGRLQQVLFKLGMTSFSEYYYYLVTDRTGDAARSLINHISTNHTFYMREADHFFFLRDHCLPQIKPQHSNRDVRIWCAGCSSGEEAYTLAMILEDFYGAQTPSWDKKLLATDISTQALEKAVTGIYSADAIESLPASWRSKYFRKLVDQQYEMIPRIKEEILFRRFNLMAPSLPFKKKFHIIFCRNVMIYFDSPTKDRLIQQFYEATEPGGYLFLGHSESIDRKLFGYKYVQPSIYRKV</sequence>
<dbReference type="PANTHER" id="PTHR24422">
    <property type="entry name" value="CHEMOTAXIS PROTEIN METHYLTRANSFERASE"/>
    <property type="match status" value="1"/>
</dbReference>
<feature type="domain" description="CheR-type methyltransferase" evidence="6">
    <location>
        <begin position="1"/>
        <end position="272"/>
    </location>
</feature>
<keyword evidence="4" id="KW-0808">Transferase</keyword>
<evidence type="ECO:0000256" key="3">
    <source>
        <dbReference type="ARBA" id="ARBA00022603"/>
    </source>
</evidence>
<evidence type="ECO:0000256" key="5">
    <source>
        <dbReference type="ARBA" id="ARBA00022691"/>
    </source>
</evidence>
<dbReference type="AlphaFoldDB" id="A0A9J6ZGJ2"/>
<dbReference type="InterPro" id="IPR026024">
    <property type="entry name" value="Chemotaxis_MeTrfase_CheR"/>
</dbReference>
<dbReference type="SUPFAM" id="SSF53335">
    <property type="entry name" value="S-adenosyl-L-methionine-dependent methyltransferases"/>
    <property type="match status" value="1"/>
</dbReference>
<accession>A0A9J6ZGJ2</accession>
<dbReference type="PIRSF" id="PIRSF000410">
    <property type="entry name" value="CheR"/>
    <property type="match status" value="1"/>
</dbReference>
<evidence type="ECO:0000256" key="1">
    <source>
        <dbReference type="ARBA" id="ARBA00001541"/>
    </source>
</evidence>
<dbReference type="PROSITE" id="PS50123">
    <property type="entry name" value="CHER"/>
    <property type="match status" value="1"/>
</dbReference>
<dbReference type="InterPro" id="IPR022641">
    <property type="entry name" value="CheR_N"/>
</dbReference>
<dbReference type="GO" id="GO:0008983">
    <property type="term" value="F:protein-glutamate O-methyltransferase activity"/>
    <property type="evidence" value="ECO:0007669"/>
    <property type="project" value="UniProtKB-EC"/>
</dbReference>
<dbReference type="PANTHER" id="PTHR24422:SF19">
    <property type="entry name" value="CHEMOTAXIS PROTEIN METHYLTRANSFERASE"/>
    <property type="match status" value="1"/>
</dbReference>
<dbReference type="Gene3D" id="3.40.50.150">
    <property type="entry name" value="Vaccinia Virus protein VP39"/>
    <property type="match status" value="1"/>
</dbReference>
<dbReference type="InterPro" id="IPR029063">
    <property type="entry name" value="SAM-dependent_MTases_sf"/>
</dbReference>
<reference evidence="7" key="1">
    <citation type="submission" date="2022-05" db="EMBL/GenBank/DDBJ databases">
        <title>Novel bacterial taxa in a minimal lignocellulolytic consortium and its capacity to transform plastics disclosed by genome-resolved metagenomics.</title>
        <authorList>
            <person name="Rodriguez C.A.D."/>
            <person name="Diaz-Garcia L."/>
            <person name="Herrera K."/>
            <person name="Tarazona N.A."/>
            <person name="Sproer C."/>
            <person name="Overmann J."/>
            <person name="Jimenez D.J."/>
        </authorList>
    </citation>
    <scope>NUCLEOTIDE SEQUENCE</scope>
    <source>
        <strain evidence="7">MAG5</strain>
    </source>
</reference>
<dbReference type="Pfam" id="PF03705">
    <property type="entry name" value="CheR_N"/>
    <property type="match status" value="1"/>
</dbReference>
<dbReference type="Gene3D" id="1.10.155.10">
    <property type="entry name" value="Chemotaxis receptor methyltransferase CheR, N-terminal domain"/>
    <property type="match status" value="1"/>
</dbReference>
<organism evidence="7 8">
    <name type="scientific">Candidatus Pristimantibacillus lignocellulolyticus</name>
    <dbReference type="NCBI Taxonomy" id="2994561"/>
    <lineage>
        <taxon>Bacteria</taxon>
        <taxon>Bacillati</taxon>
        <taxon>Bacillota</taxon>
        <taxon>Bacilli</taxon>
        <taxon>Bacillales</taxon>
        <taxon>Paenibacillaceae</taxon>
        <taxon>Candidatus Pristimantibacillus</taxon>
    </lineage>
</organism>
<dbReference type="PRINTS" id="PR00996">
    <property type="entry name" value="CHERMTFRASE"/>
</dbReference>
<evidence type="ECO:0000256" key="4">
    <source>
        <dbReference type="ARBA" id="ARBA00022679"/>
    </source>
</evidence>
<dbReference type="Proteomes" id="UP001056756">
    <property type="component" value="Chromosome"/>
</dbReference>
<comment type="catalytic activity">
    <reaction evidence="1">
        <text>L-glutamyl-[protein] + S-adenosyl-L-methionine = [protein]-L-glutamate 5-O-methyl ester + S-adenosyl-L-homocysteine</text>
        <dbReference type="Rhea" id="RHEA:24452"/>
        <dbReference type="Rhea" id="RHEA-COMP:10208"/>
        <dbReference type="Rhea" id="RHEA-COMP:10311"/>
        <dbReference type="ChEBI" id="CHEBI:29973"/>
        <dbReference type="ChEBI" id="CHEBI:57856"/>
        <dbReference type="ChEBI" id="CHEBI:59789"/>
        <dbReference type="ChEBI" id="CHEBI:82795"/>
        <dbReference type="EC" id="2.1.1.80"/>
    </reaction>
</comment>
<gene>
    <name evidence="7" type="ORF">NAG76_01615</name>
</gene>
<dbReference type="InterPro" id="IPR036804">
    <property type="entry name" value="CheR_N_sf"/>
</dbReference>
<dbReference type="EMBL" id="CP097899">
    <property type="protein sequence ID" value="URN94984.1"/>
    <property type="molecule type" value="Genomic_DNA"/>
</dbReference>
<dbReference type="InterPro" id="IPR022642">
    <property type="entry name" value="CheR_C"/>
</dbReference>
<evidence type="ECO:0000313" key="8">
    <source>
        <dbReference type="Proteomes" id="UP001056756"/>
    </source>
</evidence>
<protein>
    <recommendedName>
        <fullName evidence="2">protein-glutamate O-methyltransferase</fullName>
        <ecNumber evidence="2">2.1.1.80</ecNumber>
    </recommendedName>
</protein>
<dbReference type="EC" id="2.1.1.80" evidence="2"/>
<evidence type="ECO:0000259" key="6">
    <source>
        <dbReference type="PROSITE" id="PS50123"/>
    </source>
</evidence>
<keyword evidence="5" id="KW-0949">S-adenosyl-L-methionine</keyword>
<dbReference type="SUPFAM" id="SSF47757">
    <property type="entry name" value="Chemotaxis receptor methyltransferase CheR, N-terminal domain"/>
    <property type="match status" value="1"/>
</dbReference>
<dbReference type="SMART" id="SM00138">
    <property type="entry name" value="MeTrc"/>
    <property type="match status" value="1"/>
</dbReference>